<proteinExistence type="inferred from homology"/>
<evidence type="ECO:0000313" key="10">
    <source>
        <dbReference type="Proteomes" id="UP000189670"/>
    </source>
</evidence>
<feature type="region of interest" description="Disordered" evidence="6">
    <location>
        <begin position="98"/>
        <end position="136"/>
    </location>
</feature>
<gene>
    <name evidence="9" type="ORF">OMM_12016</name>
</gene>
<dbReference type="Pfam" id="PF00589">
    <property type="entry name" value="Phage_integrase"/>
    <property type="match status" value="1"/>
</dbReference>
<organism evidence="9 10">
    <name type="scientific">Candidatus Magnetoglobus multicellularis str. Araruama</name>
    <dbReference type="NCBI Taxonomy" id="890399"/>
    <lineage>
        <taxon>Bacteria</taxon>
        <taxon>Pseudomonadati</taxon>
        <taxon>Thermodesulfobacteriota</taxon>
        <taxon>Desulfobacteria</taxon>
        <taxon>Desulfobacterales</taxon>
        <taxon>Desulfobacteraceae</taxon>
        <taxon>Candidatus Magnetoglobus</taxon>
    </lineage>
</organism>
<comment type="similarity">
    <text evidence="1">Belongs to the 'phage' integrase family.</text>
</comment>
<dbReference type="PROSITE" id="PS51900">
    <property type="entry name" value="CB"/>
    <property type="match status" value="1"/>
</dbReference>
<dbReference type="InterPro" id="IPR013762">
    <property type="entry name" value="Integrase-like_cat_sf"/>
</dbReference>
<evidence type="ECO:0000256" key="1">
    <source>
        <dbReference type="ARBA" id="ARBA00008857"/>
    </source>
</evidence>
<dbReference type="InterPro" id="IPR010998">
    <property type="entry name" value="Integrase_recombinase_N"/>
</dbReference>
<evidence type="ECO:0000259" key="8">
    <source>
        <dbReference type="PROSITE" id="PS51900"/>
    </source>
</evidence>
<protein>
    <submittedName>
        <fullName evidence="9">Integron integrase</fullName>
    </submittedName>
</protein>
<dbReference type="EMBL" id="ATBP01001587">
    <property type="protein sequence ID" value="ETR67050.1"/>
    <property type="molecule type" value="Genomic_DNA"/>
</dbReference>
<dbReference type="InterPro" id="IPR004107">
    <property type="entry name" value="Integrase_SAM-like_N"/>
</dbReference>
<dbReference type="Gene3D" id="1.10.443.10">
    <property type="entry name" value="Intergrase catalytic core"/>
    <property type="match status" value="1"/>
</dbReference>
<evidence type="ECO:0000259" key="7">
    <source>
        <dbReference type="PROSITE" id="PS51898"/>
    </source>
</evidence>
<dbReference type="InterPro" id="IPR002104">
    <property type="entry name" value="Integrase_catalytic"/>
</dbReference>
<keyword evidence="3 5" id="KW-0238">DNA-binding</keyword>
<dbReference type="Gene3D" id="1.10.150.130">
    <property type="match status" value="1"/>
</dbReference>
<evidence type="ECO:0000256" key="2">
    <source>
        <dbReference type="ARBA" id="ARBA00022908"/>
    </source>
</evidence>
<reference evidence="10" key="1">
    <citation type="submission" date="2012-11" db="EMBL/GenBank/DDBJ databases">
        <authorList>
            <person name="Lucero-Rivera Y.E."/>
            <person name="Tovar-Ramirez D."/>
        </authorList>
    </citation>
    <scope>NUCLEOTIDE SEQUENCE [LARGE SCALE GENOMIC DNA]</scope>
    <source>
        <strain evidence="10">Araruama</strain>
    </source>
</reference>
<dbReference type="InterPro" id="IPR011010">
    <property type="entry name" value="DNA_brk_join_enz"/>
</dbReference>
<feature type="domain" description="Core-binding (CB)" evidence="8">
    <location>
        <begin position="189"/>
        <end position="272"/>
    </location>
</feature>
<evidence type="ECO:0000256" key="6">
    <source>
        <dbReference type="SAM" id="MobiDB-lite"/>
    </source>
</evidence>
<sequence>MSNDPCSKKIIVLFKEKLNSELINVTHHTYYNKWLRYYLDFCHKYRHFSFDCNSLPLFIKKLQDKKQTTFQIEQAKHAISLFYTLDLDTVHQKQIKPLSQTQNDLGSNKTVNQSLPKQQTSPQIYNTNNTPDSSLTKITQNMLDNKAKSEEYSSHSKQLQNFETSKKNKMHEKVSTFNKNNSENSVKGASWVRAFNGLENIIKLKHYSPKTLKSYSLWLSKFQAFTKSKPLDMLSDNDIKEFLTFLAVKKNVSASTQNQAFNALIFIFRHVLKKEPGNIKDTIRARQKQHIPDVLSRDEIDSIVQHLSWPYDLVVKLLYGCGLRLFECLKLRIQNFNFDSDILTIRDGKGKKDRTVPIPQVLVPELHKQIEYVKAVYMEDLKSGYNGTFLLDQLEKKYKRCAKELIWQWFFPAYKLTQIPETGEKRRYHLHESHVQRELKKAVQLTMITKRIKCHTFRHSFASHLIQANYDIRTVQELLGHSDIR</sequence>
<dbReference type="GO" id="GO:0006310">
    <property type="term" value="P:DNA recombination"/>
    <property type="evidence" value="ECO:0007669"/>
    <property type="project" value="UniProtKB-KW"/>
</dbReference>
<evidence type="ECO:0000256" key="5">
    <source>
        <dbReference type="PROSITE-ProRule" id="PRU01248"/>
    </source>
</evidence>
<dbReference type="InterPro" id="IPR011946">
    <property type="entry name" value="Integrase_integron-type"/>
</dbReference>
<dbReference type="InterPro" id="IPR050090">
    <property type="entry name" value="Tyrosine_recombinase_XerCD"/>
</dbReference>
<name>A0A1V1NWT8_9BACT</name>
<dbReference type="PROSITE" id="PS51898">
    <property type="entry name" value="TYR_RECOMBINASE"/>
    <property type="match status" value="1"/>
</dbReference>
<dbReference type="InterPro" id="IPR044068">
    <property type="entry name" value="CB"/>
</dbReference>
<comment type="caution">
    <text evidence="9">The sequence shown here is derived from an EMBL/GenBank/DDBJ whole genome shotgun (WGS) entry which is preliminary data.</text>
</comment>
<evidence type="ECO:0000256" key="3">
    <source>
        <dbReference type="ARBA" id="ARBA00023125"/>
    </source>
</evidence>
<dbReference type="Pfam" id="PF13495">
    <property type="entry name" value="Phage_int_SAM_4"/>
    <property type="match status" value="1"/>
</dbReference>
<keyword evidence="2" id="KW-0229">DNA integration</keyword>
<dbReference type="NCBIfam" id="TIGR02249">
    <property type="entry name" value="integrase_gron"/>
    <property type="match status" value="1"/>
</dbReference>
<evidence type="ECO:0000313" key="9">
    <source>
        <dbReference type="EMBL" id="ETR67050.1"/>
    </source>
</evidence>
<dbReference type="PANTHER" id="PTHR30349">
    <property type="entry name" value="PHAGE INTEGRASE-RELATED"/>
    <property type="match status" value="1"/>
</dbReference>
<dbReference type="AlphaFoldDB" id="A0A1V1NWT8"/>
<dbReference type="SUPFAM" id="SSF56349">
    <property type="entry name" value="DNA breaking-rejoining enzymes"/>
    <property type="match status" value="1"/>
</dbReference>
<accession>A0A1V1NWT8</accession>
<dbReference type="GO" id="GO:0015074">
    <property type="term" value="P:DNA integration"/>
    <property type="evidence" value="ECO:0007669"/>
    <property type="project" value="UniProtKB-KW"/>
</dbReference>
<dbReference type="GO" id="GO:0003677">
    <property type="term" value="F:DNA binding"/>
    <property type="evidence" value="ECO:0007669"/>
    <property type="project" value="UniProtKB-UniRule"/>
</dbReference>
<feature type="non-terminal residue" evidence="9">
    <location>
        <position position="485"/>
    </location>
</feature>
<evidence type="ECO:0000256" key="4">
    <source>
        <dbReference type="ARBA" id="ARBA00023172"/>
    </source>
</evidence>
<feature type="domain" description="Tyr recombinase" evidence="7">
    <location>
        <begin position="290"/>
        <end position="485"/>
    </location>
</feature>
<dbReference type="Proteomes" id="UP000189670">
    <property type="component" value="Unassembled WGS sequence"/>
</dbReference>
<dbReference type="PANTHER" id="PTHR30349:SF64">
    <property type="entry name" value="PROPHAGE INTEGRASE INTD-RELATED"/>
    <property type="match status" value="1"/>
</dbReference>
<keyword evidence="4" id="KW-0233">DNA recombination</keyword>